<gene>
    <name evidence="6" type="ORF">HS961_20975</name>
</gene>
<dbReference type="GO" id="GO:0003700">
    <property type="term" value="F:DNA-binding transcription factor activity"/>
    <property type="evidence" value="ECO:0007669"/>
    <property type="project" value="InterPro"/>
</dbReference>
<evidence type="ECO:0000256" key="1">
    <source>
        <dbReference type="ARBA" id="ARBA00009437"/>
    </source>
</evidence>
<dbReference type="PANTHER" id="PTHR30579">
    <property type="entry name" value="TRANSCRIPTIONAL REGULATOR"/>
    <property type="match status" value="1"/>
</dbReference>
<keyword evidence="7" id="KW-1185">Reference proteome</keyword>
<dbReference type="InterPro" id="IPR005119">
    <property type="entry name" value="LysR_subst-bd"/>
</dbReference>
<dbReference type="AlphaFoldDB" id="A0A7G5EM93"/>
<name>A0A7G5EM93_9BURK</name>
<evidence type="ECO:0000256" key="3">
    <source>
        <dbReference type="ARBA" id="ARBA00023125"/>
    </source>
</evidence>
<dbReference type="InterPro" id="IPR050176">
    <property type="entry name" value="LTTR"/>
</dbReference>
<comment type="similarity">
    <text evidence="1">Belongs to the LysR transcriptional regulatory family.</text>
</comment>
<dbReference type="Pfam" id="PF00126">
    <property type="entry name" value="HTH_1"/>
    <property type="match status" value="1"/>
</dbReference>
<evidence type="ECO:0000256" key="2">
    <source>
        <dbReference type="ARBA" id="ARBA00023015"/>
    </source>
</evidence>
<dbReference type="Pfam" id="PF03466">
    <property type="entry name" value="LysR_substrate"/>
    <property type="match status" value="1"/>
</dbReference>
<evidence type="ECO:0000256" key="4">
    <source>
        <dbReference type="ARBA" id="ARBA00023163"/>
    </source>
</evidence>
<keyword evidence="4" id="KW-0804">Transcription</keyword>
<dbReference type="PROSITE" id="PS50931">
    <property type="entry name" value="HTH_LYSR"/>
    <property type="match status" value="1"/>
</dbReference>
<dbReference type="RefSeq" id="WP_182325361.1">
    <property type="nucleotide sequence ID" value="NZ_CP058554.1"/>
</dbReference>
<keyword evidence="3" id="KW-0238">DNA-binding</keyword>
<keyword evidence="2" id="KW-0805">Transcription regulation</keyword>
<dbReference type="FunFam" id="1.10.10.10:FF:000001">
    <property type="entry name" value="LysR family transcriptional regulator"/>
    <property type="match status" value="1"/>
</dbReference>
<dbReference type="SUPFAM" id="SSF46785">
    <property type="entry name" value="Winged helix' DNA-binding domain"/>
    <property type="match status" value="1"/>
</dbReference>
<dbReference type="PANTHER" id="PTHR30579:SF7">
    <property type="entry name" value="HTH-TYPE TRANSCRIPTIONAL REGULATOR LRHA-RELATED"/>
    <property type="match status" value="1"/>
</dbReference>
<evidence type="ECO:0000313" key="6">
    <source>
        <dbReference type="EMBL" id="QMV75118.1"/>
    </source>
</evidence>
<dbReference type="GO" id="GO:0003677">
    <property type="term" value="F:DNA binding"/>
    <property type="evidence" value="ECO:0007669"/>
    <property type="project" value="UniProtKB-KW"/>
</dbReference>
<dbReference type="SUPFAM" id="SSF53850">
    <property type="entry name" value="Periplasmic binding protein-like II"/>
    <property type="match status" value="1"/>
</dbReference>
<accession>A0A7G5EM93</accession>
<dbReference type="InterPro" id="IPR000847">
    <property type="entry name" value="LysR_HTH_N"/>
</dbReference>
<dbReference type="Gene3D" id="1.10.10.10">
    <property type="entry name" value="Winged helix-like DNA-binding domain superfamily/Winged helix DNA-binding domain"/>
    <property type="match status" value="1"/>
</dbReference>
<dbReference type="KEGG" id="cpis:HS961_20975"/>
<dbReference type="EMBL" id="CP058554">
    <property type="protein sequence ID" value="QMV75118.1"/>
    <property type="molecule type" value="Genomic_DNA"/>
</dbReference>
<dbReference type="InterPro" id="IPR036390">
    <property type="entry name" value="WH_DNA-bd_sf"/>
</dbReference>
<sequence length="285" mass="30374">MAHLELAQLRTLITVVEAGSLTAAAPQLFLSQSAVSEQIKKLEDCVGQPLLLRSKTGVLPTEAGSQLLGHARALVGLADHALRDLRGLALQGALKLAITDYFKPDALARMLKALAARHPAVRLEVSVLRSAEVEAAYAQGQCDLGVVMALPPFKQRLQTLGPEEPLVWARARQWTPEPGQPLPLLALPETCALRQYAESRLRQQGLDYVVAHQASGVAGLQSAIAAGLGVACINATALTDTMQPVLPEAGLPRLTRVQFGLLPARGPESALVQQVRALLPSDWLS</sequence>
<dbReference type="InterPro" id="IPR036388">
    <property type="entry name" value="WH-like_DNA-bd_sf"/>
</dbReference>
<evidence type="ECO:0000259" key="5">
    <source>
        <dbReference type="PROSITE" id="PS50931"/>
    </source>
</evidence>
<protein>
    <submittedName>
        <fullName evidence="6">LysR family transcriptional regulator</fullName>
    </submittedName>
</protein>
<feature type="domain" description="HTH lysR-type" evidence="5">
    <location>
        <begin position="4"/>
        <end position="61"/>
    </location>
</feature>
<dbReference type="Proteomes" id="UP000515240">
    <property type="component" value="Chromosome"/>
</dbReference>
<dbReference type="Gene3D" id="3.40.190.10">
    <property type="entry name" value="Periplasmic binding protein-like II"/>
    <property type="match status" value="2"/>
</dbReference>
<organism evidence="6 7">
    <name type="scientific">Comamonas piscis</name>
    <dbReference type="NCBI Taxonomy" id="1562974"/>
    <lineage>
        <taxon>Bacteria</taxon>
        <taxon>Pseudomonadati</taxon>
        <taxon>Pseudomonadota</taxon>
        <taxon>Betaproteobacteria</taxon>
        <taxon>Burkholderiales</taxon>
        <taxon>Comamonadaceae</taxon>
        <taxon>Comamonas</taxon>
    </lineage>
</organism>
<evidence type="ECO:0000313" key="7">
    <source>
        <dbReference type="Proteomes" id="UP000515240"/>
    </source>
</evidence>
<dbReference type="PRINTS" id="PR00039">
    <property type="entry name" value="HTHLYSR"/>
</dbReference>
<proteinExistence type="inferred from homology"/>
<reference evidence="6 7" key="1">
    <citation type="journal article" date="2020" name="G3 (Bethesda)">
        <title>CeMbio - The Caenorhabditis elegans Microbiome Resource.</title>
        <authorList>
            <person name="Dirksen P."/>
            <person name="Assie A."/>
            <person name="Zimmermann J."/>
            <person name="Zhang F."/>
            <person name="Tietje A.M."/>
            <person name="Marsh S.A."/>
            <person name="Felix M.A."/>
            <person name="Shapira M."/>
            <person name="Kaleta C."/>
            <person name="Schulenburg H."/>
            <person name="Samuel B."/>
        </authorList>
    </citation>
    <scope>NUCLEOTIDE SEQUENCE [LARGE SCALE GENOMIC DNA]</scope>
    <source>
        <strain evidence="6 7">BIGb0172</strain>
    </source>
</reference>